<dbReference type="Proteomes" id="UP000762676">
    <property type="component" value="Unassembled WGS sequence"/>
</dbReference>
<organism evidence="1 2">
    <name type="scientific">Elysia marginata</name>
    <dbReference type="NCBI Taxonomy" id="1093978"/>
    <lineage>
        <taxon>Eukaryota</taxon>
        <taxon>Metazoa</taxon>
        <taxon>Spiralia</taxon>
        <taxon>Lophotrochozoa</taxon>
        <taxon>Mollusca</taxon>
        <taxon>Gastropoda</taxon>
        <taxon>Heterobranchia</taxon>
        <taxon>Euthyneura</taxon>
        <taxon>Panpulmonata</taxon>
        <taxon>Sacoglossa</taxon>
        <taxon>Placobranchoidea</taxon>
        <taxon>Plakobranchidae</taxon>
        <taxon>Elysia</taxon>
    </lineage>
</organism>
<name>A0AAV4J8G4_9GAST</name>
<keyword evidence="2" id="KW-1185">Reference proteome</keyword>
<comment type="caution">
    <text evidence="1">The sequence shown here is derived from an EMBL/GenBank/DDBJ whole genome shotgun (WGS) entry which is preliminary data.</text>
</comment>
<sequence>MTKILAFYANSVLPKGLIVLFEEVSSRNNAVTFKELLGANIRDNNGILSTPQQFKETEAIAFREFPVLGVNQGRRLERVELGATK</sequence>
<protein>
    <submittedName>
        <fullName evidence="1">Uncharacterized protein</fullName>
    </submittedName>
</protein>
<accession>A0AAV4J8G4</accession>
<gene>
    <name evidence="1" type="ORF">ElyMa_001513000</name>
</gene>
<dbReference type="AlphaFoldDB" id="A0AAV4J8G4"/>
<proteinExistence type="predicted"/>
<reference evidence="1 2" key="1">
    <citation type="journal article" date="2021" name="Elife">
        <title>Chloroplast acquisition without the gene transfer in kleptoplastic sea slugs, Plakobranchus ocellatus.</title>
        <authorList>
            <person name="Maeda T."/>
            <person name="Takahashi S."/>
            <person name="Yoshida T."/>
            <person name="Shimamura S."/>
            <person name="Takaki Y."/>
            <person name="Nagai Y."/>
            <person name="Toyoda A."/>
            <person name="Suzuki Y."/>
            <person name="Arimoto A."/>
            <person name="Ishii H."/>
            <person name="Satoh N."/>
            <person name="Nishiyama T."/>
            <person name="Hasebe M."/>
            <person name="Maruyama T."/>
            <person name="Minagawa J."/>
            <person name="Obokata J."/>
            <person name="Shigenobu S."/>
        </authorList>
    </citation>
    <scope>NUCLEOTIDE SEQUENCE [LARGE SCALE GENOMIC DNA]</scope>
</reference>
<dbReference type="EMBL" id="BMAT01002986">
    <property type="protein sequence ID" value="GFS18110.1"/>
    <property type="molecule type" value="Genomic_DNA"/>
</dbReference>
<evidence type="ECO:0000313" key="2">
    <source>
        <dbReference type="Proteomes" id="UP000762676"/>
    </source>
</evidence>
<evidence type="ECO:0000313" key="1">
    <source>
        <dbReference type="EMBL" id="GFS18110.1"/>
    </source>
</evidence>